<evidence type="ECO:0000313" key="4">
    <source>
        <dbReference type="Proteomes" id="UP000222106"/>
    </source>
</evidence>
<feature type="region of interest" description="Disordered" evidence="1">
    <location>
        <begin position="118"/>
        <end position="156"/>
    </location>
</feature>
<dbReference type="EMBL" id="PDJI01000004">
    <property type="protein sequence ID" value="PFG38281.1"/>
    <property type="molecule type" value="Genomic_DNA"/>
</dbReference>
<proteinExistence type="predicted"/>
<keyword evidence="2" id="KW-1133">Transmembrane helix</keyword>
<accession>A0A2A9EID3</accession>
<name>A0A2A9EID3_9MICO</name>
<feature type="transmembrane region" description="Helical" evidence="2">
    <location>
        <begin position="30"/>
        <end position="49"/>
    </location>
</feature>
<keyword evidence="2" id="KW-0812">Transmembrane</keyword>
<evidence type="ECO:0000256" key="2">
    <source>
        <dbReference type="SAM" id="Phobius"/>
    </source>
</evidence>
<feature type="transmembrane region" description="Helical" evidence="2">
    <location>
        <begin position="61"/>
        <end position="80"/>
    </location>
</feature>
<keyword evidence="2" id="KW-0472">Membrane</keyword>
<evidence type="ECO:0000313" key="3">
    <source>
        <dbReference type="EMBL" id="PFG38281.1"/>
    </source>
</evidence>
<gene>
    <name evidence="3" type="ORF">ATJ97_0754</name>
</gene>
<protein>
    <submittedName>
        <fullName evidence="3">Uncharacterized protein</fullName>
    </submittedName>
</protein>
<organism evidence="3 4">
    <name type="scientific">Georgenia soli</name>
    <dbReference type="NCBI Taxonomy" id="638953"/>
    <lineage>
        <taxon>Bacteria</taxon>
        <taxon>Bacillati</taxon>
        <taxon>Actinomycetota</taxon>
        <taxon>Actinomycetes</taxon>
        <taxon>Micrococcales</taxon>
        <taxon>Bogoriellaceae</taxon>
        <taxon>Georgenia</taxon>
    </lineage>
</organism>
<evidence type="ECO:0000256" key="1">
    <source>
        <dbReference type="SAM" id="MobiDB-lite"/>
    </source>
</evidence>
<feature type="compositionally biased region" description="Basic and acidic residues" evidence="1">
    <location>
        <begin position="147"/>
        <end position="156"/>
    </location>
</feature>
<reference evidence="3 4" key="1">
    <citation type="submission" date="2017-10" db="EMBL/GenBank/DDBJ databases">
        <title>Sequencing the genomes of 1000 actinobacteria strains.</title>
        <authorList>
            <person name="Klenk H.-P."/>
        </authorList>
    </citation>
    <scope>NUCLEOTIDE SEQUENCE [LARGE SCALE GENOMIC DNA]</scope>
    <source>
        <strain evidence="3 4">DSM 21838</strain>
    </source>
</reference>
<comment type="caution">
    <text evidence="3">The sequence shown here is derived from an EMBL/GenBank/DDBJ whole genome shotgun (WGS) entry which is preliminary data.</text>
</comment>
<dbReference type="AlphaFoldDB" id="A0A2A9EID3"/>
<feature type="transmembrane region" description="Helical" evidence="2">
    <location>
        <begin position="92"/>
        <end position="110"/>
    </location>
</feature>
<dbReference type="RefSeq" id="WP_098482585.1">
    <property type="nucleotide sequence ID" value="NZ_PDJI01000004.1"/>
</dbReference>
<sequence>MHRSPTPLARSAAAAGAALAVASLVRVSSAGYLSLLLGVMGLVGALAAVKLWRDGSFEARLLTTLVAAGSLLGTVLRATLGLPGIGHLTVGWWELLAAVLAVATLALLLADRLRRGRAPGVPSDGRRPYARSRAADRAHRGGRRRDRAPARPDPRP</sequence>
<keyword evidence="4" id="KW-1185">Reference proteome</keyword>
<dbReference type="Proteomes" id="UP000222106">
    <property type="component" value="Unassembled WGS sequence"/>
</dbReference>